<protein>
    <submittedName>
        <fullName evidence="2">Uncharacterized protein</fullName>
    </submittedName>
</protein>
<reference evidence="2 3" key="1">
    <citation type="submission" date="2019-10" db="EMBL/GenBank/DDBJ databases">
        <authorList>
            <person name="Palmer J.M."/>
        </authorList>
    </citation>
    <scope>NUCLEOTIDE SEQUENCE [LARGE SCALE GENOMIC DNA]</scope>
    <source>
        <strain evidence="2 3">TWF718</strain>
    </source>
</reference>
<sequence>MSQQPIYYGHVIASSSSMPLTFTTMRHWGAPWGANLLIPISLRYPICSGVMAEVELLDTLPTILDTLEKDLAPLALEARKLAVKMVRAVAWLKRDLEACREAGEEASKTASLLRKNFLGNPKDGATVDPSFQMTAGRLRKFFISLPTKKAIKYVLEHQTYGYNAQPKRMLAYMHGMVDFVDRFLTTIKLGDTLRKKLEYACELEEAAELALLEVRSMLKEGYAHGIPQNLETMIEGLFQGAERMHWDILATYCLTEQSKWYQDDIAPLIESFGENSVTPVIMVFNDLFRDLWQSEANPNGPRELKPLIPGAKSWDLDSSGFLASIKELCRLIKVYPMKTIKREQEKALTSSPVQSEHNGMPGSQESQESGEPPSLRLRMNPQSIVESMWD</sequence>
<feature type="compositionally biased region" description="Low complexity" evidence="1">
    <location>
        <begin position="361"/>
        <end position="374"/>
    </location>
</feature>
<evidence type="ECO:0000313" key="3">
    <source>
        <dbReference type="Proteomes" id="UP001313282"/>
    </source>
</evidence>
<evidence type="ECO:0000256" key="1">
    <source>
        <dbReference type="SAM" id="MobiDB-lite"/>
    </source>
</evidence>
<feature type="compositionally biased region" description="Polar residues" evidence="1">
    <location>
        <begin position="380"/>
        <end position="390"/>
    </location>
</feature>
<organism evidence="2 3">
    <name type="scientific">Orbilia javanica</name>
    <dbReference type="NCBI Taxonomy" id="47235"/>
    <lineage>
        <taxon>Eukaryota</taxon>
        <taxon>Fungi</taxon>
        <taxon>Dikarya</taxon>
        <taxon>Ascomycota</taxon>
        <taxon>Pezizomycotina</taxon>
        <taxon>Orbiliomycetes</taxon>
        <taxon>Orbiliales</taxon>
        <taxon>Orbiliaceae</taxon>
        <taxon>Orbilia</taxon>
    </lineage>
</organism>
<feature type="region of interest" description="Disordered" evidence="1">
    <location>
        <begin position="343"/>
        <end position="390"/>
    </location>
</feature>
<dbReference type="AlphaFoldDB" id="A0AAN8P0Q4"/>
<name>A0AAN8P0Q4_9PEZI</name>
<dbReference type="Proteomes" id="UP001313282">
    <property type="component" value="Unassembled WGS sequence"/>
</dbReference>
<evidence type="ECO:0000313" key="2">
    <source>
        <dbReference type="EMBL" id="KAK6355720.1"/>
    </source>
</evidence>
<comment type="caution">
    <text evidence="2">The sequence shown here is derived from an EMBL/GenBank/DDBJ whole genome shotgun (WGS) entry which is preliminary data.</text>
</comment>
<feature type="compositionally biased region" description="Polar residues" evidence="1">
    <location>
        <begin position="347"/>
        <end position="357"/>
    </location>
</feature>
<accession>A0AAN8P0Q4</accession>
<dbReference type="EMBL" id="JAVHNR010000001">
    <property type="protein sequence ID" value="KAK6355720.1"/>
    <property type="molecule type" value="Genomic_DNA"/>
</dbReference>
<proteinExistence type="predicted"/>
<gene>
    <name evidence="2" type="ORF">TWF718_000113</name>
</gene>
<keyword evidence="3" id="KW-1185">Reference proteome</keyword>